<dbReference type="Gene3D" id="1.10.510.10">
    <property type="entry name" value="Transferase(Phosphotransferase) domain 1"/>
    <property type="match status" value="2"/>
</dbReference>
<evidence type="ECO:0000256" key="3">
    <source>
        <dbReference type="ARBA" id="ARBA00022679"/>
    </source>
</evidence>
<dbReference type="PROSITE" id="PS00109">
    <property type="entry name" value="PROTEIN_KINASE_TYR"/>
    <property type="match status" value="1"/>
</dbReference>
<comment type="catalytic activity">
    <reaction evidence="7">
        <text>L-threonyl-[protein] + ATP = O-phospho-L-threonyl-[protein] + ADP + H(+)</text>
        <dbReference type="Rhea" id="RHEA:46608"/>
        <dbReference type="Rhea" id="RHEA-COMP:11060"/>
        <dbReference type="Rhea" id="RHEA-COMP:11605"/>
        <dbReference type="ChEBI" id="CHEBI:15378"/>
        <dbReference type="ChEBI" id="CHEBI:30013"/>
        <dbReference type="ChEBI" id="CHEBI:30616"/>
        <dbReference type="ChEBI" id="CHEBI:61977"/>
        <dbReference type="ChEBI" id="CHEBI:456216"/>
        <dbReference type="EC" id="2.7.11.1"/>
    </reaction>
</comment>
<reference evidence="11" key="1">
    <citation type="submission" date="2017-01" db="EMBL/GenBank/DDBJ databases">
        <title>Comparative genomics of anhydrobiosis in the tardigrade Hypsibius dujardini.</title>
        <authorList>
            <person name="Yoshida Y."/>
            <person name="Koutsovoulos G."/>
            <person name="Laetsch D."/>
            <person name="Stevens L."/>
            <person name="Kumar S."/>
            <person name="Horikawa D."/>
            <person name="Ishino K."/>
            <person name="Komine S."/>
            <person name="Tomita M."/>
            <person name="Blaxter M."/>
            <person name="Arakawa K."/>
        </authorList>
    </citation>
    <scope>NUCLEOTIDE SEQUENCE [LARGE SCALE GENOMIC DNA]</scope>
    <source>
        <strain evidence="11">Z151</strain>
    </source>
</reference>
<evidence type="ECO:0000256" key="4">
    <source>
        <dbReference type="ARBA" id="ARBA00022741"/>
    </source>
</evidence>
<dbReference type="OrthoDB" id="10013850at2759"/>
<comment type="caution">
    <text evidence="10">The sequence shown here is derived from an EMBL/GenBank/DDBJ whole genome shotgun (WGS) entry which is preliminary data.</text>
</comment>
<accession>A0A9X6RJG9</accession>
<feature type="domain" description="Protein kinase" evidence="9">
    <location>
        <begin position="341"/>
        <end position="631"/>
    </location>
</feature>
<keyword evidence="3" id="KW-0808">Transferase</keyword>
<dbReference type="EMBL" id="MTYJ01000174">
    <property type="protein sequence ID" value="OWA49805.1"/>
    <property type="molecule type" value="Genomic_DNA"/>
</dbReference>
<dbReference type="PANTHER" id="PTHR24361:SF433">
    <property type="entry name" value="PROTEIN KINASE DOMAIN-CONTAINING PROTEIN"/>
    <property type="match status" value="1"/>
</dbReference>
<dbReference type="PROSITE" id="PS00108">
    <property type="entry name" value="PROTEIN_KINASE_ST"/>
    <property type="match status" value="1"/>
</dbReference>
<dbReference type="Proteomes" id="UP000192578">
    <property type="component" value="Unassembled WGS sequence"/>
</dbReference>
<dbReference type="InterPro" id="IPR008271">
    <property type="entry name" value="Ser/Thr_kinase_AS"/>
</dbReference>
<dbReference type="PROSITE" id="PS50011">
    <property type="entry name" value="PROTEIN_KINASE_DOM"/>
    <property type="match status" value="2"/>
</dbReference>
<keyword evidence="5" id="KW-0418">Kinase</keyword>
<evidence type="ECO:0000259" key="9">
    <source>
        <dbReference type="PROSITE" id="PS50011"/>
    </source>
</evidence>
<dbReference type="PANTHER" id="PTHR24361">
    <property type="entry name" value="MITOGEN-ACTIVATED KINASE KINASE KINASE"/>
    <property type="match status" value="1"/>
</dbReference>
<name>A0A9X6RJG9_HYPEX</name>
<evidence type="ECO:0000256" key="5">
    <source>
        <dbReference type="ARBA" id="ARBA00022777"/>
    </source>
</evidence>
<keyword evidence="6" id="KW-0067">ATP-binding</keyword>
<dbReference type="GO" id="GO:0005524">
    <property type="term" value="F:ATP binding"/>
    <property type="evidence" value="ECO:0007669"/>
    <property type="project" value="InterPro"/>
</dbReference>
<dbReference type="SMART" id="SM00220">
    <property type="entry name" value="S_TKc"/>
    <property type="match status" value="1"/>
</dbReference>
<dbReference type="GO" id="GO:0005737">
    <property type="term" value="C:cytoplasm"/>
    <property type="evidence" value="ECO:0007669"/>
    <property type="project" value="TreeGrafter"/>
</dbReference>
<protein>
    <recommendedName>
        <fullName evidence="1">non-specific serine/threonine protein kinase</fullName>
        <ecNumber evidence="1">2.7.11.1</ecNumber>
    </recommendedName>
</protein>
<dbReference type="InterPro" id="IPR011009">
    <property type="entry name" value="Kinase-like_dom_sf"/>
</dbReference>
<comment type="catalytic activity">
    <reaction evidence="8">
        <text>L-seryl-[protein] + ATP = O-phospho-L-seryl-[protein] + ADP + H(+)</text>
        <dbReference type="Rhea" id="RHEA:17989"/>
        <dbReference type="Rhea" id="RHEA-COMP:9863"/>
        <dbReference type="Rhea" id="RHEA-COMP:11604"/>
        <dbReference type="ChEBI" id="CHEBI:15378"/>
        <dbReference type="ChEBI" id="CHEBI:29999"/>
        <dbReference type="ChEBI" id="CHEBI:30616"/>
        <dbReference type="ChEBI" id="CHEBI:83421"/>
        <dbReference type="ChEBI" id="CHEBI:456216"/>
        <dbReference type="EC" id="2.7.11.1"/>
    </reaction>
</comment>
<dbReference type="SUPFAM" id="SSF56112">
    <property type="entry name" value="Protein kinase-like (PK-like)"/>
    <property type="match status" value="2"/>
</dbReference>
<keyword evidence="11" id="KW-1185">Reference proteome</keyword>
<organism evidence="10 11">
    <name type="scientific">Hypsibius exemplaris</name>
    <name type="common">Freshwater tardigrade</name>
    <dbReference type="NCBI Taxonomy" id="2072580"/>
    <lineage>
        <taxon>Eukaryota</taxon>
        <taxon>Metazoa</taxon>
        <taxon>Ecdysozoa</taxon>
        <taxon>Tardigrada</taxon>
        <taxon>Eutardigrada</taxon>
        <taxon>Parachela</taxon>
        <taxon>Hypsibioidea</taxon>
        <taxon>Hypsibiidae</taxon>
        <taxon>Hypsibius</taxon>
    </lineage>
</organism>
<dbReference type="GO" id="GO:0004674">
    <property type="term" value="F:protein serine/threonine kinase activity"/>
    <property type="evidence" value="ECO:0007669"/>
    <property type="project" value="TreeGrafter"/>
</dbReference>
<proteinExistence type="predicted"/>
<dbReference type="InterPro" id="IPR053235">
    <property type="entry name" value="Ser_Thr_kinase"/>
</dbReference>
<dbReference type="AlphaFoldDB" id="A0A9X6RJG9"/>
<dbReference type="Pfam" id="PF00069">
    <property type="entry name" value="Pkinase"/>
    <property type="match status" value="2"/>
</dbReference>
<evidence type="ECO:0000256" key="6">
    <source>
        <dbReference type="ARBA" id="ARBA00022840"/>
    </source>
</evidence>
<dbReference type="InterPro" id="IPR000719">
    <property type="entry name" value="Prot_kinase_dom"/>
</dbReference>
<sequence>MIPRFKVGVCEDNRVSISFLKPEFVPRSWESDYEPLNSHYLDPIFLKVVRDMKFSEVKFNIRDEKLPAICYKYLELPEGVCPGYIYVLMEPWKFNSDQPVMTLHELSRTIQLETNEIICYTLQLLDALDYLYNQGSIEAFLNSKSIIYASIAEDRRTELLTLSNSYILQYKAIGQLQSAPSEIFLPSPQVTILMEYCAGGTLNALCTLRQLSEKEILDYLRQITAALRYLHQHRIIHGDIRGENVLLTSDEATCKVGALENFQTLVVDKNVNVDILKHISPEMLEYLFGPEDEDEIKLARIGPASDVWSIGCTALEMASGGNVTVRSADGTPVEVESRKPKTFLKQVMNGAAPDQTRLAEAKFSEQLRLLIALKVLNLDTITNEIKTQLLDLEHSSVVKYLAVGELPRGIYGTESRKPKTAVLMELYPGGTLHEYSQARLLPESKVFKFLQQITSAVRYLHELKLPIFHGDIKGDNIFLTGDKSACRLGDMERLVILKQGRTDTWGLDVKEGTLSHMSPEILRYTFEHDAADQVLSTEIGRASDIWSVGCTVLEMLGQGHVQFHSAENAPLTVDWGRPHVFYSQVKNGAHPDQSTAQEILRPGLSLIVESCLRNDPTERLTAAALEGALTIMSQMPVPPAPQQRSD</sequence>
<dbReference type="EC" id="2.7.11.1" evidence="1"/>
<gene>
    <name evidence="10" type="ORF">BV898_14340</name>
</gene>
<evidence type="ECO:0000256" key="2">
    <source>
        <dbReference type="ARBA" id="ARBA00022527"/>
    </source>
</evidence>
<evidence type="ECO:0000256" key="7">
    <source>
        <dbReference type="ARBA" id="ARBA00047899"/>
    </source>
</evidence>
<evidence type="ECO:0000313" key="11">
    <source>
        <dbReference type="Proteomes" id="UP000192578"/>
    </source>
</evidence>
<evidence type="ECO:0000256" key="1">
    <source>
        <dbReference type="ARBA" id="ARBA00012513"/>
    </source>
</evidence>
<keyword evidence="4" id="KW-0547">Nucleotide-binding</keyword>
<dbReference type="InterPro" id="IPR008266">
    <property type="entry name" value="Tyr_kinase_AS"/>
</dbReference>
<evidence type="ECO:0000256" key="8">
    <source>
        <dbReference type="ARBA" id="ARBA00048679"/>
    </source>
</evidence>
<keyword evidence="2" id="KW-0723">Serine/threonine-protein kinase</keyword>
<feature type="domain" description="Protein kinase" evidence="9">
    <location>
        <begin position="71"/>
        <end position="358"/>
    </location>
</feature>
<evidence type="ECO:0000313" key="10">
    <source>
        <dbReference type="EMBL" id="OWA49805.1"/>
    </source>
</evidence>